<name>A0A1V9EGX1_9BACT</name>
<gene>
    <name evidence="1" type="ORF">A4R26_32325</name>
</gene>
<dbReference type="OrthoDB" id="2617173at2"/>
<keyword evidence="2" id="KW-1185">Reference proteome</keyword>
<dbReference type="EMBL" id="LWBP01000256">
    <property type="protein sequence ID" value="OQP45301.1"/>
    <property type="molecule type" value="Genomic_DNA"/>
</dbReference>
<dbReference type="AlphaFoldDB" id="A0A1V9EGX1"/>
<dbReference type="RefSeq" id="WP_081171705.1">
    <property type="nucleotide sequence ID" value="NZ_LWBP01000256.1"/>
</dbReference>
<protein>
    <submittedName>
        <fullName evidence="1">Uncharacterized protein</fullName>
    </submittedName>
</protein>
<dbReference type="Proteomes" id="UP000192276">
    <property type="component" value="Unassembled WGS sequence"/>
</dbReference>
<accession>A0A1V9EGX1</accession>
<proteinExistence type="predicted"/>
<evidence type="ECO:0000313" key="1">
    <source>
        <dbReference type="EMBL" id="OQP45301.1"/>
    </source>
</evidence>
<organism evidence="1 2">
    <name type="scientific">Niastella populi</name>
    <dbReference type="NCBI Taxonomy" id="550983"/>
    <lineage>
        <taxon>Bacteria</taxon>
        <taxon>Pseudomonadati</taxon>
        <taxon>Bacteroidota</taxon>
        <taxon>Chitinophagia</taxon>
        <taxon>Chitinophagales</taxon>
        <taxon>Chitinophagaceae</taxon>
        <taxon>Niastella</taxon>
    </lineage>
</organism>
<reference evidence="2" key="1">
    <citation type="submission" date="2016-04" db="EMBL/GenBank/DDBJ databases">
        <authorList>
            <person name="Chen L."/>
            <person name="Zhuang W."/>
            <person name="Wang G."/>
        </authorList>
    </citation>
    <scope>NUCLEOTIDE SEQUENCE [LARGE SCALE GENOMIC DNA]</scope>
    <source>
        <strain evidence="2">208</strain>
    </source>
</reference>
<evidence type="ECO:0000313" key="2">
    <source>
        <dbReference type="Proteomes" id="UP000192276"/>
    </source>
</evidence>
<sequence length="111" mass="13329">MHELYKDGTDIFQILDAIEKRTGLFILNRNLDYLYNFISGYKFLALQTKTEIKNLCQFDQFSTFLKEEFNEKDENTMGWFGQLHSKFGSEQGFIKFFEYLHKFREKTTVPL</sequence>
<comment type="caution">
    <text evidence="1">The sequence shown here is derived from an EMBL/GenBank/DDBJ whole genome shotgun (WGS) entry which is preliminary data.</text>
</comment>